<keyword evidence="2" id="KW-1185">Reference proteome</keyword>
<dbReference type="EMBL" id="JACXVP010000001">
    <property type="protein sequence ID" value="KAG5630437.1"/>
    <property type="molecule type" value="Genomic_DNA"/>
</dbReference>
<evidence type="ECO:0000313" key="1">
    <source>
        <dbReference type="EMBL" id="KAG5630437.1"/>
    </source>
</evidence>
<sequence>MARRNSVVPIGIILRSPIYAFETFLQEKLKSAQHARNPPSTQLWSHNTRGHKEMMYYLDGKFVISSTCGPTMCKFTKCYPTFFNICIWNILSRKFVTISTCGLSSCEFAKCDPMFSYICIKLFFLENLSSSQPSTQQHVSS</sequence>
<organism evidence="1 2">
    <name type="scientific">Solanum commersonii</name>
    <name type="common">Commerson's wild potato</name>
    <name type="synonym">Commerson's nightshade</name>
    <dbReference type="NCBI Taxonomy" id="4109"/>
    <lineage>
        <taxon>Eukaryota</taxon>
        <taxon>Viridiplantae</taxon>
        <taxon>Streptophyta</taxon>
        <taxon>Embryophyta</taxon>
        <taxon>Tracheophyta</taxon>
        <taxon>Spermatophyta</taxon>
        <taxon>Magnoliopsida</taxon>
        <taxon>eudicotyledons</taxon>
        <taxon>Gunneridae</taxon>
        <taxon>Pentapetalae</taxon>
        <taxon>asterids</taxon>
        <taxon>lamiids</taxon>
        <taxon>Solanales</taxon>
        <taxon>Solanaceae</taxon>
        <taxon>Solanoideae</taxon>
        <taxon>Solaneae</taxon>
        <taxon>Solanum</taxon>
    </lineage>
</organism>
<reference evidence="1 2" key="1">
    <citation type="submission" date="2020-09" db="EMBL/GenBank/DDBJ databases">
        <title>De no assembly of potato wild relative species, Solanum commersonii.</title>
        <authorList>
            <person name="Cho K."/>
        </authorList>
    </citation>
    <scope>NUCLEOTIDE SEQUENCE [LARGE SCALE GENOMIC DNA]</scope>
    <source>
        <strain evidence="1">LZ3.2</strain>
        <tissue evidence="1">Leaf</tissue>
    </source>
</reference>
<gene>
    <name evidence="1" type="ORF">H5410_002154</name>
</gene>
<proteinExistence type="predicted"/>
<evidence type="ECO:0000313" key="2">
    <source>
        <dbReference type="Proteomes" id="UP000824120"/>
    </source>
</evidence>
<protein>
    <submittedName>
        <fullName evidence="1">Uncharacterized protein</fullName>
    </submittedName>
</protein>
<dbReference type="AlphaFoldDB" id="A0A9J6B0W4"/>
<name>A0A9J6B0W4_SOLCO</name>
<comment type="caution">
    <text evidence="1">The sequence shown here is derived from an EMBL/GenBank/DDBJ whole genome shotgun (WGS) entry which is preliminary data.</text>
</comment>
<accession>A0A9J6B0W4</accession>
<dbReference type="Proteomes" id="UP000824120">
    <property type="component" value="Chromosome 1"/>
</dbReference>